<evidence type="ECO:0000259" key="2">
    <source>
        <dbReference type="PROSITE" id="PS51186"/>
    </source>
</evidence>
<accession>X6NV48</accession>
<dbReference type="InterPro" id="IPR000182">
    <property type="entry name" value="GNAT_dom"/>
</dbReference>
<gene>
    <name evidence="3" type="ORF">RFI_07441</name>
</gene>
<dbReference type="SUPFAM" id="SSF55729">
    <property type="entry name" value="Acyl-CoA N-acyltransferases (Nat)"/>
    <property type="match status" value="1"/>
</dbReference>
<dbReference type="GO" id="GO:0008080">
    <property type="term" value="F:N-acetyltransferase activity"/>
    <property type="evidence" value="ECO:0007669"/>
    <property type="project" value="InterPro"/>
</dbReference>
<dbReference type="AlphaFoldDB" id="X6NV48"/>
<dbReference type="OMA" id="HESHRKC"/>
<keyword evidence="4" id="KW-1185">Reference proteome</keyword>
<organism evidence="3 4">
    <name type="scientific">Reticulomyxa filosa</name>
    <dbReference type="NCBI Taxonomy" id="46433"/>
    <lineage>
        <taxon>Eukaryota</taxon>
        <taxon>Sar</taxon>
        <taxon>Rhizaria</taxon>
        <taxon>Retaria</taxon>
        <taxon>Foraminifera</taxon>
        <taxon>Monothalamids</taxon>
        <taxon>Reticulomyxidae</taxon>
        <taxon>Reticulomyxa</taxon>
    </lineage>
</organism>
<dbReference type="PANTHER" id="PTHR13947">
    <property type="entry name" value="GNAT FAMILY N-ACETYLTRANSFERASE"/>
    <property type="match status" value="1"/>
</dbReference>
<dbReference type="Gene3D" id="3.40.630.30">
    <property type="match status" value="1"/>
</dbReference>
<sequence length="216" mass="24818">MYTYINKYIDLLNFCDETQLCELYSAQYPEKIQQQYKSIRKYVKKALKSDLSDIDKYYLSKEAYGFWVAVLSDDTSDKDAQVQEGKIIGMIGVQENKSWFDHNSQNDKLHKAEIVRLGVHESHRKCGVGTALLQHLLAFCKSCKYDLIVATTMNVLPDAIAFYETNGFERLHTELCASATQSHPPSSYPCHKGDNSTYSLQFLRYALKIDSKLIRD</sequence>
<keyword evidence="1 3" id="KW-0808">Transferase</keyword>
<dbReference type="Proteomes" id="UP000023152">
    <property type="component" value="Unassembled WGS sequence"/>
</dbReference>
<proteinExistence type="predicted"/>
<dbReference type="InterPro" id="IPR050769">
    <property type="entry name" value="NAT_camello-type"/>
</dbReference>
<dbReference type="CDD" id="cd04301">
    <property type="entry name" value="NAT_SF"/>
    <property type="match status" value="1"/>
</dbReference>
<name>X6NV48_RETFI</name>
<reference evidence="3 4" key="1">
    <citation type="journal article" date="2013" name="Curr. Biol.">
        <title>The Genome of the Foraminiferan Reticulomyxa filosa.</title>
        <authorList>
            <person name="Glockner G."/>
            <person name="Hulsmann N."/>
            <person name="Schleicher M."/>
            <person name="Noegel A.A."/>
            <person name="Eichinger L."/>
            <person name="Gallinger C."/>
            <person name="Pawlowski J."/>
            <person name="Sierra R."/>
            <person name="Euteneuer U."/>
            <person name="Pillet L."/>
            <person name="Moustafa A."/>
            <person name="Platzer M."/>
            <person name="Groth M."/>
            <person name="Szafranski K."/>
            <person name="Schliwa M."/>
        </authorList>
    </citation>
    <scope>NUCLEOTIDE SEQUENCE [LARGE SCALE GENOMIC DNA]</scope>
</reference>
<evidence type="ECO:0000313" key="4">
    <source>
        <dbReference type="Proteomes" id="UP000023152"/>
    </source>
</evidence>
<feature type="domain" description="N-acetyltransferase" evidence="2">
    <location>
        <begin position="37"/>
        <end position="210"/>
    </location>
</feature>
<protein>
    <submittedName>
        <fullName evidence="3">Acetyltransferase domain-containing protein</fullName>
    </submittedName>
</protein>
<evidence type="ECO:0000313" key="3">
    <source>
        <dbReference type="EMBL" id="ETO29679.1"/>
    </source>
</evidence>
<dbReference type="PROSITE" id="PS51186">
    <property type="entry name" value="GNAT"/>
    <property type="match status" value="1"/>
</dbReference>
<comment type="caution">
    <text evidence="3">The sequence shown here is derived from an EMBL/GenBank/DDBJ whole genome shotgun (WGS) entry which is preliminary data.</text>
</comment>
<dbReference type="PANTHER" id="PTHR13947:SF37">
    <property type="entry name" value="LD18367P"/>
    <property type="match status" value="1"/>
</dbReference>
<dbReference type="EMBL" id="ASPP01005905">
    <property type="protein sequence ID" value="ETO29679.1"/>
    <property type="molecule type" value="Genomic_DNA"/>
</dbReference>
<dbReference type="OrthoDB" id="41532at2759"/>
<evidence type="ECO:0000256" key="1">
    <source>
        <dbReference type="ARBA" id="ARBA00022679"/>
    </source>
</evidence>
<dbReference type="Pfam" id="PF00583">
    <property type="entry name" value="Acetyltransf_1"/>
    <property type="match status" value="1"/>
</dbReference>
<dbReference type="InterPro" id="IPR016181">
    <property type="entry name" value="Acyl_CoA_acyltransferase"/>
</dbReference>